<keyword evidence="5" id="KW-0378">Hydrolase</keyword>
<dbReference type="InterPro" id="IPR000055">
    <property type="entry name" value="Restrct_endonuc_typeI_TRD"/>
</dbReference>
<feature type="domain" description="Type I restriction modification DNA specificity" evidence="4">
    <location>
        <begin position="3"/>
        <end position="149"/>
    </location>
</feature>
<evidence type="ECO:0000256" key="1">
    <source>
        <dbReference type="ARBA" id="ARBA00010923"/>
    </source>
</evidence>
<dbReference type="Proteomes" id="UP000002892">
    <property type="component" value="Chromosome"/>
</dbReference>
<keyword evidence="2" id="KW-0680">Restriction system</keyword>
<dbReference type="InterPro" id="IPR044946">
    <property type="entry name" value="Restrct_endonuc_typeI_TRD_sf"/>
</dbReference>
<keyword evidence="5" id="KW-0255">Endonuclease</keyword>
<dbReference type="GO" id="GO:0009307">
    <property type="term" value="P:DNA restriction-modification system"/>
    <property type="evidence" value="ECO:0007669"/>
    <property type="project" value="UniProtKB-KW"/>
</dbReference>
<keyword evidence="3" id="KW-0238">DNA-binding</keyword>
<dbReference type="PANTHER" id="PTHR30408">
    <property type="entry name" value="TYPE-1 RESTRICTION ENZYME ECOKI SPECIFICITY PROTEIN"/>
    <property type="match status" value="1"/>
</dbReference>
<dbReference type="Gene3D" id="3.90.220.20">
    <property type="entry name" value="DNA methylase specificity domains"/>
    <property type="match status" value="2"/>
</dbReference>
<dbReference type="Pfam" id="PF01420">
    <property type="entry name" value="Methylase_S"/>
    <property type="match status" value="2"/>
</dbReference>
<organism evidence="5 6">
    <name type="scientific">Desulfosporosinus acidiphilus (strain DSM 22704 / JCM 16185 / SJ4)</name>
    <dbReference type="NCBI Taxonomy" id="646529"/>
    <lineage>
        <taxon>Bacteria</taxon>
        <taxon>Bacillati</taxon>
        <taxon>Bacillota</taxon>
        <taxon>Clostridia</taxon>
        <taxon>Eubacteriales</taxon>
        <taxon>Desulfitobacteriaceae</taxon>
        <taxon>Desulfosporosinus</taxon>
    </lineage>
</organism>
<dbReference type="PANTHER" id="PTHR30408:SF12">
    <property type="entry name" value="TYPE I RESTRICTION ENZYME MJAVIII SPECIFICITY SUBUNIT"/>
    <property type="match status" value="1"/>
</dbReference>
<comment type="similarity">
    <text evidence="1">Belongs to the type-I restriction system S methylase family.</text>
</comment>
<evidence type="ECO:0000313" key="6">
    <source>
        <dbReference type="Proteomes" id="UP000002892"/>
    </source>
</evidence>
<dbReference type="CDD" id="cd17267">
    <property type="entry name" value="RMtype1_S_EcoAO83I-TRD1-CR1_like"/>
    <property type="match status" value="1"/>
</dbReference>
<dbReference type="EMBL" id="CP003639">
    <property type="protein sequence ID" value="AFM40267.1"/>
    <property type="molecule type" value="Genomic_DNA"/>
</dbReference>
<feature type="domain" description="Type I restriction modification DNA specificity" evidence="4">
    <location>
        <begin position="177"/>
        <end position="336"/>
    </location>
</feature>
<dbReference type="SUPFAM" id="SSF116734">
    <property type="entry name" value="DNA methylase specificity domain"/>
    <property type="match status" value="2"/>
</dbReference>
<dbReference type="REBASE" id="49205">
    <property type="entry name" value="S.DacSJ4ORF1236P"/>
</dbReference>
<evidence type="ECO:0000313" key="5">
    <source>
        <dbReference type="EMBL" id="AFM40267.1"/>
    </source>
</evidence>
<dbReference type="STRING" id="646529.Desaci_1237"/>
<dbReference type="GO" id="GO:0004519">
    <property type="term" value="F:endonuclease activity"/>
    <property type="evidence" value="ECO:0007669"/>
    <property type="project" value="UniProtKB-KW"/>
</dbReference>
<reference evidence="5 6" key="1">
    <citation type="journal article" date="2012" name="J. Bacteriol.">
        <title>Complete genome sequences of Desulfosporosinus orientis DSM765T, Desulfosporosinus youngiae DSM17734T, Desulfosporosinus meridiei DSM13257T, and Desulfosporosinus acidiphilus DSM22704T.</title>
        <authorList>
            <person name="Pester M."/>
            <person name="Brambilla E."/>
            <person name="Alazard D."/>
            <person name="Rattei T."/>
            <person name="Weinmaier T."/>
            <person name="Han J."/>
            <person name="Lucas S."/>
            <person name="Lapidus A."/>
            <person name="Cheng J.F."/>
            <person name="Goodwin L."/>
            <person name="Pitluck S."/>
            <person name="Peters L."/>
            <person name="Ovchinnikova G."/>
            <person name="Teshima H."/>
            <person name="Detter J.C."/>
            <person name="Han C.S."/>
            <person name="Tapia R."/>
            <person name="Land M.L."/>
            <person name="Hauser L."/>
            <person name="Kyrpides N.C."/>
            <person name="Ivanova N.N."/>
            <person name="Pagani I."/>
            <person name="Huntmann M."/>
            <person name="Wei C.L."/>
            <person name="Davenport K.W."/>
            <person name="Daligault H."/>
            <person name="Chain P.S."/>
            <person name="Chen A."/>
            <person name="Mavromatis K."/>
            <person name="Markowitz V."/>
            <person name="Szeto E."/>
            <person name="Mikhailova N."/>
            <person name="Pati A."/>
            <person name="Wagner M."/>
            <person name="Woyke T."/>
            <person name="Ollivier B."/>
            <person name="Klenk H.P."/>
            <person name="Spring S."/>
            <person name="Loy A."/>
        </authorList>
    </citation>
    <scope>NUCLEOTIDE SEQUENCE [LARGE SCALE GENOMIC DNA]</scope>
    <source>
        <strain evidence="6">DSM 22704 / JCM 16185 / SJ4</strain>
    </source>
</reference>
<sequence length="375" mass="42054">MSYTVKRLGEICRFEYGKNLTEKDRVAGNINVYGSNGIVGTHTTAFTSGKTIIIGRKGSIGKVLISEQPCWAIDTTYYIDETCTECDLDWLSFILRSLNLEKLNKASGVPGLNRDDAYEKNIAVPNLKSHQQLIALNLKSQFNEIEKARESTEFINQDLKRLKHLVLNDFLSEFHEAEKFKLGEKAITTSGSTPSRGRKDYWQPAEIPWIKTGEIAFAPITKSEEYVSVKALKECSLKLLPENTVLIAMYGQGKTRGQSAILKVPATINQACFAIQPNETWDPEFLQLWLMYSYQDMRNMSENRGGNQANLNGGLLNSFEVPAPSLQVQQEAVSKINSALTELDVMKASWRETAEEINGLPNRLLAQAFKEIENG</sequence>
<evidence type="ECO:0000256" key="3">
    <source>
        <dbReference type="ARBA" id="ARBA00023125"/>
    </source>
</evidence>
<dbReference type="HOGENOM" id="CLU_021095_10_2_9"/>
<keyword evidence="5" id="KW-0540">Nuclease</keyword>
<dbReference type="KEGG" id="dai:Desaci_1237"/>
<accession>I4D393</accession>
<dbReference type="AlphaFoldDB" id="I4D393"/>
<evidence type="ECO:0000256" key="2">
    <source>
        <dbReference type="ARBA" id="ARBA00022747"/>
    </source>
</evidence>
<proteinExistence type="inferred from homology"/>
<dbReference type="GO" id="GO:0003677">
    <property type="term" value="F:DNA binding"/>
    <property type="evidence" value="ECO:0007669"/>
    <property type="project" value="UniProtKB-KW"/>
</dbReference>
<gene>
    <name evidence="5" type="ordered locus">Desaci_1237</name>
</gene>
<dbReference type="eggNOG" id="COG0732">
    <property type="taxonomic scope" value="Bacteria"/>
</dbReference>
<name>I4D393_DESAJ</name>
<keyword evidence="6" id="KW-1185">Reference proteome</keyword>
<dbReference type="InterPro" id="IPR052021">
    <property type="entry name" value="Type-I_RS_S_subunit"/>
</dbReference>
<evidence type="ECO:0000259" key="4">
    <source>
        <dbReference type="Pfam" id="PF01420"/>
    </source>
</evidence>
<dbReference type="CDD" id="cd17287">
    <property type="entry name" value="RMtype1_S_EcoN10ORF171P_TRD2-CR2_like"/>
    <property type="match status" value="1"/>
</dbReference>
<protein>
    <submittedName>
        <fullName evidence="5">Restriction endonuclease S subunit</fullName>
    </submittedName>
</protein>